<comment type="caution">
    <text evidence="11">The sequence shown here is derived from an EMBL/GenBank/DDBJ whole genome shotgun (WGS) entry which is preliminary data.</text>
</comment>
<evidence type="ECO:0000259" key="10">
    <source>
        <dbReference type="Pfam" id="PF02014"/>
    </source>
</evidence>
<dbReference type="GO" id="GO:0005576">
    <property type="term" value="C:extracellular region"/>
    <property type="evidence" value="ECO:0007669"/>
    <property type="project" value="UniProtKB-SubCell"/>
</dbReference>
<dbReference type="GO" id="GO:0042742">
    <property type="term" value="P:defense response to bacterium"/>
    <property type="evidence" value="ECO:0007669"/>
    <property type="project" value="UniProtKB-KW"/>
</dbReference>
<accession>A0AAE1K7X2</accession>
<dbReference type="InterPro" id="IPR002861">
    <property type="entry name" value="Reeler_dom"/>
</dbReference>
<comment type="subcellular location">
    <subcellularLocation>
        <location evidence="1">Secreted</location>
    </subcellularLocation>
</comment>
<keyword evidence="7" id="KW-0391">Immunity</keyword>
<reference evidence="11" key="1">
    <citation type="submission" date="2023-10" db="EMBL/GenBank/DDBJ databases">
        <title>Genome assemblies of two species of porcelain crab, Petrolisthes cinctipes and Petrolisthes manimaculis (Anomura: Porcellanidae).</title>
        <authorList>
            <person name="Angst P."/>
        </authorList>
    </citation>
    <scope>NUCLEOTIDE SEQUENCE</scope>
    <source>
        <strain evidence="11">PB745_01</strain>
        <tissue evidence="11">Gill</tissue>
    </source>
</reference>
<dbReference type="InterPro" id="IPR051237">
    <property type="entry name" value="Ferric-chelate_Red/DefProt"/>
</dbReference>
<dbReference type="PANTHER" id="PTHR45828:SF9">
    <property type="entry name" value="CELL WALL INTEGRITY AND STRESS RESPONSE COMPONENT 4-LIKE-RELATED"/>
    <property type="match status" value="1"/>
</dbReference>
<evidence type="ECO:0000256" key="6">
    <source>
        <dbReference type="ARBA" id="ARBA00022729"/>
    </source>
</evidence>
<organism evidence="11 12">
    <name type="scientific">Petrolisthes cinctipes</name>
    <name type="common">Flat porcelain crab</name>
    <dbReference type="NCBI Taxonomy" id="88211"/>
    <lineage>
        <taxon>Eukaryota</taxon>
        <taxon>Metazoa</taxon>
        <taxon>Ecdysozoa</taxon>
        <taxon>Arthropoda</taxon>
        <taxon>Crustacea</taxon>
        <taxon>Multicrustacea</taxon>
        <taxon>Malacostraca</taxon>
        <taxon>Eumalacostraca</taxon>
        <taxon>Eucarida</taxon>
        <taxon>Decapoda</taxon>
        <taxon>Pleocyemata</taxon>
        <taxon>Anomura</taxon>
        <taxon>Galatheoidea</taxon>
        <taxon>Porcellanidae</taxon>
        <taxon>Petrolisthes</taxon>
    </lineage>
</organism>
<name>A0AAE1K7X2_PETCI</name>
<dbReference type="GO" id="GO:0016020">
    <property type="term" value="C:membrane"/>
    <property type="evidence" value="ECO:0007669"/>
    <property type="project" value="TreeGrafter"/>
</dbReference>
<keyword evidence="3" id="KW-0964">Secreted</keyword>
<evidence type="ECO:0000313" key="12">
    <source>
        <dbReference type="Proteomes" id="UP001286313"/>
    </source>
</evidence>
<protein>
    <recommendedName>
        <fullName evidence="10">Reelin domain-containing protein</fullName>
    </recommendedName>
</protein>
<feature type="signal peptide" evidence="9">
    <location>
        <begin position="1"/>
        <end position="21"/>
    </location>
</feature>
<evidence type="ECO:0000256" key="8">
    <source>
        <dbReference type="ARBA" id="ARBA00023022"/>
    </source>
</evidence>
<dbReference type="EMBL" id="JAWQEG010003644">
    <property type="protein sequence ID" value="KAK3865193.1"/>
    <property type="molecule type" value="Genomic_DNA"/>
</dbReference>
<evidence type="ECO:0000256" key="1">
    <source>
        <dbReference type="ARBA" id="ARBA00004613"/>
    </source>
</evidence>
<keyword evidence="8" id="KW-0044">Antibiotic</keyword>
<dbReference type="InterPro" id="IPR042307">
    <property type="entry name" value="Reeler_sf"/>
</dbReference>
<keyword evidence="12" id="KW-1185">Reference proteome</keyword>
<gene>
    <name evidence="11" type="ORF">Pcinc_029181</name>
</gene>
<evidence type="ECO:0000313" key="11">
    <source>
        <dbReference type="EMBL" id="KAK3865193.1"/>
    </source>
</evidence>
<evidence type="ECO:0000256" key="7">
    <source>
        <dbReference type="ARBA" id="ARBA00022859"/>
    </source>
</evidence>
<dbReference type="GO" id="GO:0045087">
    <property type="term" value="P:innate immune response"/>
    <property type="evidence" value="ECO:0007669"/>
    <property type="project" value="UniProtKB-KW"/>
</dbReference>
<evidence type="ECO:0000256" key="5">
    <source>
        <dbReference type="ARBA" id="ARBA00022588"/>
    </source>
</evidence>
<dbReference type="Proteomes" id="UP001286313">
    <property type="component" value="Unassembled WGS sequence"/>
</dbReference>
<feature type="domain" description="Reelin" evidence="10">
    <location>
        <begin position="57"/>
        <end position="145"/>
    </location>
</feature>
<dbReference type="Gene3D" id="2.60.40.4060">
    <property type="entry name" value="Reeler domain"/>
    <property type="match status" value="1"/>
</dbReference>
<keyword evidence="6 9" id="KW-0732">Signal</keyword>
<evidence type="ECO:0000256" key="3">
    <source>
        <dbReference type="ARBA" id="ARBA00022525"/>
    </source>
</evidence>
<comment type="similarity">
    <text evidence="2">Belongs to the insect defense protein family.</text>
</comment>
<feature type="chain" id="PRO_5042014289" description="Reelin domain-containing protein" evidence="9">
    <location>
        <begin position="22"/>
        <end position="172"/>
    </location>
</feature>
<dbReference type="PANTHER" id="PTHR45828">
    <property type="entry name" value="CYTOCHROME B561/FERRIC REDUCTASE TRANSMEMBRANE"/>
    <property type="match status" value="1"/>
</dbReference>
<dbReference type="AlphaFoldDB" id="A0AAE1K7X2"/>
<evidence type="ECO:0000256" key="4">
    <source>
        <dbReference type="ARBA" id="ARBA00022529"/>
    </source>
</evidence>
<keyword evidence="4" id="KW-0929">Antimicrobial</keyword>
<evidence type="ECO:0000256" key="9">
    <source>
        <dbReference type="SAM" id="SignalP"/>
    </source>
</evidence>
<evidence type="ECO:0000256" key="2">
    <source>
        <dbReference type="ARBA" id="ARBA00008501"/>
    </source>
</evidence>
<proteinExistence type="inferred from homology"/>
<dbReference type="Pfam" id="PF02014">
    <property type="entry name" value="Reeler"/>
    <property type="match status" value="1"/>
</dbReference>
<sequence length="172" mass="18437">MKWFASVVVLVVSVVAVVVVGHPTGADPRSCNNLQPSGHSGSVDIGEPVLLLVEPGQDNSMEVTIKPQNSGVTYKGFLLRVLMEGSARGEFNPATTAQYKSLCTNETMSAVTHTNSNDKSSVTVKFDVTQPGKFTFEATVVMTSKQHVAGLKNITIAEFPRTPAEPIQITYL</sequence>
<keyword evidence="5" id="KW-0399">Innate immunity</keyword>